<dbReference type="AlphaFoldDB" id="A0A0E9W5L6"/>
<reference evidence="1" key="1">
    <citation type="submission" date="2014-11" db="EMBL/GenBank/DDBJ databases">
        <authorList>
            <person name="Amaro Gonzalez C."/>
        </authorList>
    </citation>
    <scope>NUCLEOTIDE SEQUENCE</scope>
</reference>
<dbReference type="EMBL" id="GBXM01023712">
    <property type="protein sequence ID" value="JAH84865.1"/>
    <property type="molecule type" value="Transcribed_RNA"/>
</dbReference>
<reference evidence="1" key="2">
    <citation type="journal article" date="2015" name="Fish Shellfish Immunol.">
        <title>Early steps in the European eel (Anguilla anguilla)-Vibrio vulnificus interaction in the gills: Role of the RtxA13 toxin.</title>
        <authorList>
            <person name="Callol A."/>
            <person name="Pajuelo D."/>
            <person name="Ebbesson L."/>
            <person name="Teles M."/>
            <person name="MacKenzie S."/>
            <person name="Amaro C."/>
        </authorList>
    </citation>
    <scope>NUCLEOTIDE SEQUENCE</scope>
</reference>
<sequence>MTNMYTQQSPISIAFGLQHSTLNIYTLHVKGD</sequence>
<organism evidence="1">
    <name type="scientific">Anguilla anguilla</name>
    <name type="common">European freshwater eel</name>
    <name type="synonym">Muraena anguilla</name>
    <dbReference type="NCBI Taxonomy" id="7936"/>
    <lineage>
        <taxon>Eukaryota</taxon>
        <taxon>Metazoa</taxon>
        <taxon>Chordata</taxon>
        <taxon>Craniata</taxon>
        <taxon>Vertebrata</taxon>
        <taxon>Euteleostomi</taxon>
        <taxon>Actinopterygii</taxon>
        <taxon>Neopterygii</taxon>
        <taxon>Teleostei</taxon>
        <taxon>Anguilliformes</taxon>
        <taxon>Anguillidae</taxon>
        <taxon>Anguilla</taxon>
    </lineage>
</organism>
<accession>A0A0E9W5L6</accession>
<protein>
    <submittedName>
        <fullName evidence="1">Uncharacterized protein</fullName>
    </submittedName>
</protein>
<evidence type="ECO:0000313" key="1">
    <source>
        <dbReference type="EMBL" id="JAH84865.1"/>
    </source>
</evidence>
<proteinExistence type="predicted"/>
<name>A0A0E9W5L6_ANGAN</name>